<name>A0ABQ3L097_9ALTE</name>
<reference evidence="2" key="1">
    <citation type="journal article" date="2019" name="Int. J. Syst. Evol. Microbiol.">
        <title>The Global Catalogue of Microorganisms (GCM) 10K type strain sequencing project: providing services to taxonomists for standard genome sequencing and annotation.</title>
        <authorList>
            <consortium name="The Broad Institute Genomics Platform"/>
            <consortium name="The Broad Institute Genome Sequencing Center for Infectious Disease"/>
            <person name="Wu L."/>
            <person name="Ma J."/>
        </authorList>
    </citation>
    <scope>NUCLEOTIDE SEQUENCE [LARGE SCALE GENOMIC DNA]</scope>
    <source>
        <strain evidence="2">CGMCC 1.7003</strain>
    </source>
</reference>
<keyword evidence="2" id="KW-1185">Reference proteome</keyword>
<dbReference type="Proteomes" id="UP000659697">
    <property type="component" value="Unassembled WGS sequence"/>
</dbReference>
<dbReference type="SUPFAM" id="SSF53850">
    <property type="entry name" value="Periplasmic binding protein-like II"/>
    <property type="match status" value="1"/>
</dbReference>
<organism evidence="1 2">
    <name type="scientific">Alishewanella longhuensis</name>
    <dbReference type="NCBI Taxonomy" id="1091037"/>
    <lineage>
        <taxon>Bacteria</taxon>
        <taxon>Pseudomonadati</taxon>
        <taxon>Pseudomonadota</taxon>
        <taxon>Gammaproteobacteria</taxon>
        <taxon>Alteromonadales</taxon>
        <taxon>Alteromonadaceae</taxon>
        <taxon>Alishewanella</taxon>
    </lineage>
</organism>
<dbReference type="EMBL" id="BNAO01000006">
    <property type="protein sequence ID" value="GHG72700.1"/>
    <property type="molecule type" value="Genomic_DNA"/>
</dbReference>
<evidence type="ECO:0000313" key="2">
    <source>
        <dbReference type="Proteomes" id="UP000659697"/>
    </source>
</evidence>
<dbReference type="RefSeq" id="WP_189433372.1">
    <property type="nucleotide sequence ID" value="NZ_BNAO01000006.1"/>
</dbReference>
<dbReference type="Gene3D" id="3.40.190.10">
    <property type="entry name" value="Periplasmic binding protein-like II"/>
    <property type="match status" value="2"/>
</dbReference>
<proteinExistence type="predicted"/>
<gene>
    <name evidence="1" type="ORF">GCM10010919_25190</name>
</gene>
<evidence type="ECO:0008006" key="3">
    <source>
        <dbReference type="Google" id="ProtNLM"/>
    </source>
</evidence>
<sequence>MPSCTILKPVSTTSLKAPKFLAILLLLICLLAVPLRADPILIGTTQSPSPQSLYIEEQLRTAYNQLGLQVLFIPMPSERRLRQVSNNQLGADLFRICQLGDDDDTLVTVQTKLGDFYLQAFSLSEQRLTNWQQQSDLIVVHVRGLKMAELTPFAGSRLEVTDLPQAFGMLLQGRADIMLEDQLSAEAYLQQYQLPELTKVNLAPFAVCHVLSKELSHLAEPLQQRLQAMQD</sequence>
<accession>A0ABQ3L097</accession>
<comment type="caution">
    <text evidence="1">The sequence shown here is derived from an EMBL/GenBank/DDBJ whole genome shotgun (WGS) entry which is preliminary data.</text>
</comment>
<evidence type="ECO:0000313" key="1">
    <source>
        <dbReference type="EMBL" id="GHG72700.1"/>
    </source>
</evidence>
<protein>
    <recommendedName>
        <fullName evidence="3">Solute-binding protein family 3/N-terminal domain-containing protein</fullName>
    </recommendedName>
</protein>